<dbReference type="RefSeq" id="WP_260046603.1">
    <property type="nucleotide sequence ID" value="NZ_CP102290.1"/>
</dbReference>
<keyword evidence="2" id="KW-0645">Protease</keyword>
<keyword evidence="3" id="KW-0378">Hydrolase</keyword>
<evidence type="ECO:0000256" key="5">
    <source>
        <dbReference type="SAM" id="Coils"/>
    </source>
</evidence>
<dbReference type="Gene3D" id="3.90.1720.10">
    <property type="entry name" value="endopeptidase domain like (from Nostoc punctiforme)"/>
    <property type="match status" value="1"/>
</dbReference>
<dbReference type="PANTHER" id="PTHR47053">
    <property type="entry name" value="MUREIN DD-ENDOPEPTIDASE MEPH-RELATED"/>
    <property type="match status" value="1"/>
</dbReference>
<sequence>MHKKRIYRALAIAISVSLILPFSSLVGAEAEDVSGTSPPVETVEPEPEPTGEPTPEPTPDPTEEPTPEPTPDPTEEPTPDPTPTVTPTPEPTGEPTPDPTGEPTPEPTPDPTEEPTPEPTPTVTPEAEETPEPEDEPEPTPTPSPYNSNEELIASQDIIVPPIIVDTFRFTTVDKVYAICQADEMNVYEEKSEDARVVGTMKKDGLCFILKEEGADSEWIYIESGVVRGFVKKADLMTDEKAEKFVSEKKEENLLLAESLIDPLENAALTYTKTTVRQTIVSKEYALVTGENINIREEMNTDSRVIGVLPKDGLCFILADDLDGWVFVESDNVRGFVKKELLTAGEEAKNQVAATGGWKDEQEQHYQDTLKAYSEADKALDEYESSEDRTDEKTQELNQVFAEAKESREEVVEAKDAALSAGEENYTLAEEKIAPEENKACYYTLTSVKDASVSSVIGTSMVEFAKQFLGNPYVWGGTSLTNGADCSGFVQQIYSHFGYSLPRTSREQAQYGTQIPISEAQPGDLIFYANNGTVYHVVMYMGNGQVIHASSSTTGIITSGINYDNAVWATRLISENDSDKIEAVNAKSQSYGASYLLATSDQYGEVLGNFKLTAYCNCSICCGKWAGGPTASGTAPTQGRTVAMAGVPFGTKLIINGRIYTVEDRGTPYGHVDIYMNDHDECNQFGVQYAQTYLLK</sequence>
<dbReference type="PROSITE" id="PS51935">
    <property type="entry name" value="NLPC_P60"/>
    <property type="match status" value="1"/>
</dbReference>
<evidence type="ECO:0000256" key="3">
    <source>
        <dbReference type="ARBA" id="ARBA00022801"/>
    </source>
</evidence>
<evidence type="ECO:0000256" key="6">
    <source>
        <dbReference type="SAM" id="MobiDB-lite"/>
    </source>
</evidence>
<gene>
    <name evidence="9" type="ORF">NQ502_02890</name>
</gene>
<dbReference type="SUPFAM" id="SSF54001">
    <property type="entry name" value="Cysteine proteinases"/>
    <property type="match status" value="1"/>
</dbReference>
<dbReference type="PANTHER" id="PTHR47053:SF1">
    <property type="entry name" value="MUREIN DD-ENDOPEPTIDASE MEPH-RELATED"/>
    <property type="match status" value="1"/>
</dbReference>
<comment type="similarity">
    <text evidence="1">Belongs to the peptidase C40 family.</text>
</comment>
<feature type="region of interest" description="Disordered" evidence="6">
    <location>
        <begin position="29"/>
        <end position="149"/>
    </location>
</feature>
<dbReference type="InterPro" id="IPR003646">
    <property type="entry name" value="SH3-like_bac-type"/>
</dbReference>
<keyword evidence="7" id="KW-0732">Signal</keyword>
<dbReference type="Gene3D" id="2.30.30.40">
    <property type="entry name" value="SH3 Domains"/>
    <property type="match status" value="1"/>
</dbReference>
<dbReference type="CDD" id="cd14667">
    <property type="entry name" value="3D_containing_proteins"/>
    <property type="match status" value="1"/>
</dbReference>
<dbReference type="Proteomes" id="UP001060164">
    <property type="component" value="Chromosome"/>
</dbReference>
<evidence type="ECO:0000313" key="9">
    <source>
        <dbReference type="EMBL" id="UWP60020.1"/>
    </source>
</evidence>
<organism evidence="9 10">
    <name type="scientific">Ruminococcus gauvreauii</name>
    <dbReference type="NCBI Taxonomy" id="438033"/>
    <lineage>
        <taxon>Bacteria</taxon>
        <taxon>Bacillati</taxon>
        <taxon>Bacillota</taxon>
        <taxon>Clostridia</taxon>
        <taxon>Eubacteriales</taxon>
        <taxon>Oscillospiraceae</taxon>
        <taxon>Ruminococcus</taxon>
    </lineage>
</organism>
<evidence type="ECO:0000256" key="7">
    <source>
        <dbReference type="SAM" id="SignalP"/>
    </source>
</evidence>
<feature type="compositionally biased region" description="Pro residues" evidence="6">
    <location>
        <begin position="50"/>
        <end position="60"/>
    </location>
</feature>
<feature type="chain" id="PRO_5045228863" evidence="7">
    <location>
        <begin position="29"/>
        <end position="696"/>
    </location>
</feature>
<keyword evidence="5" id="KW-0175">Coiled coil</keyword>
<feature type="signal peptide" evidence="7">
    <location>
        <begin position="1"/>
        <end position="28"/>
    </location>
</feature>
<protein>
    <submittedName>
        <fullName evidence="9">NlpC/P60 family protein</fullName>
    </submittedName>
</protein>
<evidence type="ECO:0000256" key="2">
    <source>
        <dbReference type="ARBA" id="ARBA00022670"/>
    </source>
</evidence>
<dbReference type="InterPro" id="IPR038765">
    <property type="entry name" value="Papain-like_cys_pep_sf"/>
</dbReference>
<feature type="domain" description="NlpC/P60" evidence="8">
    <location>
        <begin position="455"/>
        <end position="579"/>
    </location>
</feature>
<dbReference type="InterPro" id="IPR051202">
    <property type="entry name" value="Peptidase_C40"/>
</dbReference>
<name>A0ABY5VJE5_9FIRM</name>
<accession>A0ABY5VJE5</accession>
<dbReference type="InterPro" id="IPR000064">
    <property type="entry name" value="NLP_P60_dom"/>
</dbReference>
<proteinExistence type="inferred from homology"/>
<keyword evidence="10" id="KW-1185">Reference proteome</keyword>
<dbReference type="SMART" id="SM00287">
    <property type="entry name" value="SH3b"/>
    <property type="match status" value="2"/>
</dbReference>
<dbReference type="InterPro" id="IPR059180">
    <property type="entry name" value="3D_YorM"/>
</dbReference>
<evidence type="ECO:0000256" key="4">
    <source>
        <dbReference type="ARBA" id="ARBA00022807"/>
    </source>
</evidence>
<dbReference type="EMBL" id="CP102290">
    <property type="protein sequence ID" value="UWP60020.1"/>
    <property type="molecule type" value="Genomic_DNA"/>
</dbReference>
<evidence type="ECO:0000313" key="10">
    <source>
        <dbReference type="Proteomes" id="UP001060164"/>
    </source>
</evidence>
<feature type="compositionally biased region" description="Acidic residues" evidence="6">
    <location>
        <begin position="126"/>
        <end position="138"/>
    </location>
</feature>
<evidence type="ECO:0000256" key="1">
    <source>
        <dbReference type="ARBA" id="ARBA00007074"/>
    </source>
</evidence>
<keyword evidence="4" id="KW-0788">Thiol protease</keyword>
<feature type="coiled-coil region" evidence="5">
    <location>
        <begin position="376"/>
        <end position="417"/>
    </location>
</feature>
<dbReference type="Pfam" id="PF00877">
    <property type="entry name" value="NLPC_P60"/>
    <property type="match status" value="1"/>
</dbReference>
<reference evidence="9" key="1">
    <citation type="journal article" date="2022" name="Cell">
        <title>Design, construction, and in vivo augmentation of a complex gut microbiome.</title>
        <authorList>
            <person name="Cheng A.G."/>
            <person name="Ho P.Y."/>
            <person name="Aranda-Diaz A."/>
            <person name="Jain S."/>
            <person name="Yu F.B."/>
            <person name="Meng X."/>
            <person name="Wang M."/>
            <person name="Iakiviak M."/>
            <person name="Nagashima K."/>
            <person name="Zhao A."/>
            <person name="Murugkar P."/>
            <person name="Patil A."/>
            <person name="Atabakhsh K."/>
            <person name="Weakley A."/>
            <person name="Yan J."/>
            <person name="Brumbaugh A.R."/>
            <person name="Higginbottom S."/>
            <person name="Dimas A."/>
            <person name="Shiver A.L."/>
            <person name="Deutschbauer A."/>
            <person name="Neff N."/>
            <person name="Sonnenburg J.L."/>
            <person name="Huang K.C."/>
            <person name="Fischbach M.A."/>
        </authorList>
    </citation>
    <scope>NUCLEOTIDE SEQUENCE</scope>
    <source>
        <strain evidence="9">DSM 19829</strain>
    </source>
</reference>
<feature type="compositionally biased region" description="Pro residues" evidence="6">
    <location>
        <begin position="79"/>
        <end position="110"/>
    </location>
</feature>
<evidence type="ECO:0000259" key="8">
    <source>
        <dbReference type="PROSITE" id="PS51935"/>
    </source>
</evidence>